<dbReference type="eggNOG" id="KOG3665">
    <property type="taxonomic scope" value="Eukaryota"/>
</dbReference>
<evidence type="ECO:0000256" key="6">
    <source>
        <dbReference type="ARBA" id="ARBA00081214"/>
    </source>
</evidence>
<dbReference type="Pfam" id="PF22964">
    <property type="entry name" value="ZER1-like_2nd"/>
    <property type="match status" value="1"/>
</dbReference>
<organism evidence="10 11">
    <name type="scientific">Tetranychus urticae</name>
    <name type="common">Two-spotted spider mite</name>
    <dbReference type="NCBI Taxonomy" id="32264"/>
    <lineage>
        <taxon>Eukaryota</taxon>
        <taxon>Metazoa</taxon>
        <taxon>Ecdysozoa</taxon>
        <taxon>Arthropoda</taxon>
        <taxon>Chelicerata</taxon>
        <taxon>Arachnida</taxon>
        <taxon>Acari</taxon>
        <taxon>Acariformes</taxon>
        <taxon>Trombidiformes</taxon>
        <taxon>Prostigmata</taxon>
        <taxon>Eleutherengona</taxon>
        <taxon>Raphignathae</taxon>
        <taxon>Tetranychoidea</taxon>
        <taxon>Tetranychidae</taxon>
        <taxon>Tetranychus</taxon>
    </lineage>
</organism>
<protein>
    <recommendedName>
        <fullName evidence="5">Protein zer-1 homolog</fullName>
    </recommendedName>
    <alternativeName>
        <fullName evidence="6">Zyg-11 homolog B-like protein</fullName>
    </alternativeName>
</protein>
<dbReference type="Gene3D" id="3.80.10.10">
    <property type="entry name" value="Ribonuclease Inhibitor"/>
    <property type="match status" value="2"/>
</dbReference>
<comment type="similarity">
    <text evidence="1">Belongs to the zyg-11 family.</text>
</comment>
<keyword evidence="4" id="KW-0833">Ubl conjugation pathway</keyword>
<evidence type="ECO:0000313" key="10">
    <source>
        <dbReference type="EnsemblMetazoa" id="tetur28g02040.1"/>
    </source>
</evidence>
<dbReference type="Pfam" id="PF25013">
    <property type="entry name" value="LRR_Zer-1"/>
    <property type="match status" value="1"/>
</dbReference>
<dbReference type="FunFam" id="1.25.10.10:FF:000111">
    <property type="entry name" value="Protein zer-1 homolog"/>
    <property type="match status" value="1"/>
</dbReference>
<dbReference type="PANTHER" id="PTHR12904:SF23">
    <property type="entry name" value="PROTEIN ZER-1 HOMOLOG"/>
    <property type="match status" value="1"/>
</dbReference>
<dbReference type="PROSITE" id="PS50176">
    <property type="entry name" value="ARM_REPEAT"/>
    <property type="match status" value="1"/>
</dbReference>
<dbReference type="SMART" id="SM00185">
    <property type="entry name" value="ARM"/>
    <property type="match status" value="4"/>
</dbReference>
<dbReference type="InterPro" id="IPR016024">
    <property type="entry name" value="ARM-type_fold"/>
</dbReference>
<evidence type="ECO:0000313" key="11">
    <source>
        <dbReference type="Proteomes" id="UP000015104"/>
    </source>
</evidence>
<sequence length="1018" mass="115912">MILRRPMSGQLFGHTNNVPESLWMICLKHIVSNDIPFKNVCLPQEICNNLLEAFRHQNANTVDTERVSRFISQFKAETSPISEARLADLPITDQDLYYILSEHTNTLKYLDIDNCRELSDSALLYIRYLPTRINSNNLDKLVVTVRVFEQRNKDTHNILLDKRYEKGVITSNLGMCEATYVGVKNNFITIFDEMGVFEYGFDTLRRKLSKMADGRSLIRKYATTSTTTSTLPNGNLFSSSSPSSFEKSDLMECLVRPLGKSATEPLVSGYDSPVFEDSDIIRDHVRSDKDGQDIVRYLDYKAWCKSPLETLIIGKCNQIFPDSEPDLVTIAEKKQHLLNPYLPLQTLVIHEVNPSGNQRYLDTLITPMMNETLTYLDLSNCNSIGDGQAFTSLKNLKVLILYNCPLSPAALRKIAQLKTLRSLDISSSNERHGHCFKSPDAQLAELVTALPNLTHLDISGTNLAGERADTIIGLSSRYDRPFEFLGLYNTQCDASFRARIPAVKVAGESTEDQILTACEVYMDRIEPLRKALNDLFHCFRIESEFHAINRSLNVVLTAMARHLNEKQIQIAASASLFYIVKSDEAKNYSPQVKRPIVTRLLDAMQRYKHDNVMLRNGSLTLIHFKLPQDVLFEYTRMVEILLLIVMNDDDDFIQRLGIYLLNSLACHVDGEQKTLVGDLGAIDKLITLIEARLSRRVCDEVMEIAWSTMWNVTDENPINCQRFLDNHGMDLFVKCMSTFPEPPELLRNMMGLLGNVAECEDLRPRLMRPEYIVRFSELLWSESDGIEVSYNAAGILSHIVSDGPEVWNQFLGSVDRDNVLFRMKTAIGRWTINSKRNINYRSFEPILRLLKSKNPVYEAQYWAVWALANLTRVYCSKYCQLLIDDGGVETLRGLLNDTQMPFHVKQLVDLTLYQVDKWKVFGHLDGLEESSEIEIGGTLVVYCGMHRLMNVMMRWINGLTHSILADITNIKIIYVFDSILLLLLSNNSRDVENYSLIDQNPHFPSVDGTKIIPGSAKL</sequence>
<dbReference type="STRING" id="32264.T1KZL6"/>
<dbReference type="PANTHER" id="PTHR12904">
    <property type="match status" value="1"/>
</dbReference>
<dbReference type="InterPro" id="IPR051341">
    <property type="entry name" value="Zyg-11_UBL_adapter"/>
</dbReference>
<dbReference type="InterPro" id="IPR032675">
    <property type="entry name" value="LRR_dom_sf"/>
</dbReference>
<keyword evidence="3" id="KW-0677">Repeat</keyword>
<dbReference type="InterPro" id="IPR056845">
    <property type="entry name" value="LRR_Zer-1"/>
</dbReference>
<dbReference type="SUPFAM" id="SSF48371">
    <property type="entry name" value="ARM repeat"/>
    <property type="match status" value="1"/>
</dbReference>
<dbReference type="GO" id="GO:0031462">
    <property type="term" value="C:Cul2-RING ubiquitin ligase complex"/>
    <property type="evidence" value="ECO:0007669"/>
    <property type="project" value="TreeGrafter"/>
</dbReference>
<name>T1KZL6_TETUR</name>
<feature type="domain" description="Zer-1-like leucine-rich repeats region" evidence="9">
    <location>
        <begin position="371"/>
        <end position="490"/>
    </location>
</feature>
<evidence type="ECO:0000256" key="1">
    <source>
        <dbReference type="ARBA" id="ARBA00009420"/>
    </source>
</evidence>
<feature type="domain" description="Protein zer-1 homolog-like C-terminal" evidence="8">
    <location>
        <begin position="558"/>
        <end position="916"/>
    </location>
</feature>
<dbReference type="HOGENOM" id="CLU_011533_0_0_1"/>
<keyword evidence="2" id="KW-0433">Leucine-rich repeat</keyword>
<evidence type="ECO:0000256" key="5">
    <source>
        <dbReference type="ARBA" id="ARBA00067612"/>
    </source>
</evidence>
<dbReference type="EnsemblMetazoa" id="tetur28g02040.1">
    <property type="protein sequence ID" value="tetur28g02040.1"/>
    <property type="gene ID" value="tetur28g02040"/>
</dbReference>
<proteinExistence type="inferred from homology"/>
<accession>T1KZL6</accession>
<evidence type="ECO:0000259" key="8">
    <source>
        <dbReference type="Pfam" id="PF22964"/>
    </source>
</evidence>
<evidence type="ECO:0000256" key="3">
    <source>
        <dbReference type="ARBA" id="ARBA00022737"/>
    </source>
</evidence>
<evidence type="ECO:0000256" key="4">
    <source>
        <dbReference type="ARBA" id="ARBA00022786"/>
    </source>
</evidence>
<keyword evidence="11" id="KW-1185">Reference proteome</keyword>
<evidence type="ECO:0000256" key="7">
    <source>
        <dbReference type="PROSITE-ProRule" id="PRU00259"/>
    </source>
</evidence>
<evidence type="ECO:0000259" key="9">
    <source>
        <dbReference type="Pfam" id="PF25013"/>
    </source>
</evidence>
<dbReference type="SUPFAM" id="SSF52047">
    <property type="entry name" value="RNI-like"/>
    <property type="match status" value="1"/>
</dbReference>
<dbReference type="EMBL" id="CAEY01000742">
    <property type="status" value="NOT_ANNOTATED_CDS"/>
    <property type="molecule type" value="Genomic_DNA"/>
</dbReference>
<dbReference type="InterPro" id="IPR011989">
    <property type="entry name" value="ARM-like"/>
</dbReference>
<dbReference type="Gene3D" id="1.25.10.10">
    <property type="entry name" value="Leucine-rich Repeat Variant"/>
    <property type="match status" value="1"/>
</dbReference>
<feature type="repeat" description="ARM" evidence="7">
    <location>
        <begin position="841"/>
        <end position="871"/>
    </location>
</feature>
<dbReference type="InterPro" id="IPR000225">
    <property type="entry name" value="Armadillo"/>
</dbReference>
<evidence type="ECO:0000256" key="2">
    <source>
        <dbReference type="ARBA" id="ARBA00022614"/>
    </source>
</evidence>
<reference evidence="11" key="1">
    <citation type="submission" date="2011-08" db="EMBL/GenBank/DDBJ databases">
        <authorList>
            <person name="Rombauts S."/>
        </authorList>
    </citation>
    <scope>NUCLEOTIDE SEQUENCE</scope>
    <source>
        <strain evidence="11">London</strain>
    </source>
</reference>
<dbReference type="Proteomes" id="UP000015104">
    <property type="component" value="Unassembled WGS sequence"/>
</dbReference>
<dbReference type="AlphaFoldDB" id="T1KZL6"/>
<dbReference type="InterPro" id="IPR055142">
    <property type="entry name" value="ZER1-like_C"/>
</dbReference>
<reference evidence="10" key="2">
    <citation type="submission" date="2015-06" db="UniProtKB">
        <authorList>
            <consortium name="EnsemblMetazoa"/>
        </authorList>
    </citation>
    <scope>IDENTIFICATION</scope>
</reference>